<dbReference type="InterPro" id="IPR036188">
    <property type="entry name" value="FAD/NAD-bd_sf"/>
</dbReference>
<reference evidence="8 9" key="1">
    <citation type="submission" date="2021-12" db="EMBL/GenBank/DDBJ databases">
        <title>Siccirubricoccus leaddurans sp. nov., a high concentration Zn2+ tolerance bacterium.</title>
        <authorList>
            <person name="Cao Y."/>
        </authorList>
    </citation>
    <scope>NUCLEOTIDE SEQUENCE [LARGE SCALE GENOMIC DNA]</scope>
    <source>
        <strain evidence="8 9">KC 17139</strain>
    </source>
</reference>
<evidence type="ECO:0000256" key="3">
    <source>
        <dbReference type="ARBA" id="ARBA00012535"/>
    </source>
</evidence>
<keyword evidence="9" id="KW-1185">Reference proteome</keyword>
<dbReference type="PANTHER" id="PTHR10742">
    <property type="entry name" value="FLAVIN MONOAMINE OXIDASE"/>
    <property type="match status" value="1"/>
</dbReference>
<evidence type="ECO:0000256" key="5">
    <source>
        <dbReference type="ARBA" id="ARBA00023070"/>
    </source>
</evidence>
<feature type="domain" description="Amine oxidase" evidence="7">
    <location>
        <begin position="13"/>
        <end position="410"/>
    </location>
</feature>
<dbReference type="PRINTS" id="PR00420">
    <property type="entry name" value="RNGMNOXGNASE"/>
</dbReference>
<dbReference type="InterPro" id="IPR050281">
    <property type="entry name" value="Flavin_monoamine_oxidase"/>
</dbReference>
<dbReference type="PANTHER" id="PTHR10742:SF410">
    <property type="entry name" value="LYSINE-SPECIFIC HISTONE DEMETHYLASE 2"/>
    <property type="match status" value="1"/>
</dbReference>
<dbReference type="EC" id="1.13.12.3" evidence="3"/>
<dbReference type="Pfam" id="PF01593">
    <property type="entry name" value="Amino_oxidase"/>
    <property type="match status" value="1"/>
</dbReference>
<organism evidence="8 9">
    <name type="scientific">Siccirubricoccus soli</name>
    <dbReference type="NCBI Taxonomy" id="2899147"/>
    <lineage>
        <taxon>Bacteria</taxon>
        <taxon>Pseudomonadati</taxon>
        <taxon>Pseudomonadota</taxon>
        <taxon>Alphaproteobacteria</taxon>
        <taxon>Acetobacterales</taxon>
        <taxon>Roseomonadaceae</taxon>
        <taxon>Siccirubricoccus</taxon>
    </lineage>
</organism>
<evidence type="ECO:0000256" key="6">
    <source>
        <dbReference type="ARBA" id="ARBA00047321"/>
    </source>
</evidence>
<evidence type="ECO:0000313" key="9">
    <source>
        <dbReference type="Proteomes" id="UP001523392"/>
    </source>
</evidence>
<name>A0ABT1D4N1_9PROT</name>
<comment type="pathway">
    <text evidence="1">Plant hormone metabolism; auxin biosynthesis.</text>
</comment>
<proteinExistence type="inferred from homology"/>
<dbReference type="InterPro" id="IPR002937">
    <property type="entry name" value="Amino_oxidase"/>
</dbReference>
<evidence type="ECO:0000259" key="7">
    <source>
        <dbReference type="Pfam" id="PF01593"/>
    </source>
</evidence>
<evidence type="ECO:0000313" key="8">
    <source>
        <dbReference type="EMBL" id="MCO6415935.1"/>
    </source>
</evidence>
<comment type="caution">
    <text evidence="8">The sequence shown here is derived from an EMBL/GenBank/DDBJ whole genome shotgun (WGS) entry which is preliminary data.</text>
</comment>
<keyword evidence="5" id="KW-0073">Auxin biosynthesis</keyword>
<evidence type="ECO:0000256" key="1">
    <source>
        <dbReference type="ARBA" id="ARBA00004814"/>
    </source>
</evidence>
<accession>A0ABT1D4N1</accession>
<comment type="catalytic activity">
    <reaction evidence="6">
        <text>L-tryptophan + O2 = indole-3-acetamide + CO2 + H2O</text>
        <dbReference type="Rhea" id="RHEA:16165"/>
        <dbReference type="ChEBI" id="CHEBI:15377"/>
        <dbReference type="ChEBI" id="CHEBI:15379"/>
        <dbReference type="ChEBI" id="CHEBI:16031"/>
        <dbReference type="ChEBI" id="CHEBI:16526"/>
        <dbReference type="ChEBI" id="CHEBI:57912"/>
        <dbReference type="EC" id="1.13.12.3"/>
    </reaction>
</comment>
<evidence type="ECO:0000256" key="2">
    <source>
        <dbReference type="ARBA" id="ARBA00005833"/>
    </source>
</evidence>
<dbReference type="SUPFAM" id="SSF54373">
    <property type="entry name" value="FAD-linked reductases, C-terminal domain"/>
    <property type="match status" value="1"/>
</dbReference>
<comment type="similarity">
    <text evidence="2">Belongs to the tryptophan 2-monooxygenase family.</text>
</comment>
<dbReference type="Proteomes" id="UP001523392">
    <property type="component" value="Unassembled WGS sequence"/>
</dbReference>
<sequence length="415" mass="43061">MDADVPVVGAGAAGIAAARRLRARGRSCLVLEAGSRVGGRAWTDAAGLDLGASWLHVAEVNPLTALARELGFTLHDDGRRRRDLLLAEGGRPATAADRAALEAAGDAWEAAVAARAAQREKQGGPDIPLGEAPPRGGRWDATVDHWFGAIINGIESRRSSLIDYVATVLDGQNLQVKEGIGTLLTRLAEGLPIRLGTRVRRLSAGITADTETGCVQGRAAIVTLGTGVLPALAFDPPLPAAVTQAIAGLPLAPVLKVALRAAGQERFRLPPFARLGRMVEGPDDRPCSWMLWPFGRPWAVAYLGGSLAESLPDAVSAEAAARAELARYFGAAAVARAFPDPATVAHWPADPLFRGSYSYARVGAAGARAVLAEAAPMGGRLRFAGEACHTRYAGTVGGAWESGEAAAEAIHVALG</sequence>
<evidence type="ECO:0000256" key="4">
    <source>
        <dbReference type="ARBA" id="ARBA00017871"/>
    </source>
</evidence>
<dbReference type="SUPFAM" id="SSF51905">
    <property type="entry name" value="FAD/NAD(P)-binding domain"/>
    <property type="match status" value="1"/>
</dbReference>
<dbReference type="Gene3D" id="3.50.50.60">
    <property type="entry name" value="FAD/NAD(P)-binding domain"/>
    <property type="match status" value="1"/>
</dbReference>
<gene>
    <name evidence="8" type="ORF">JYK14_07055</name>
</gene>
<protein>
    <recommendedName>
        <fullName evidence="4">Tryptophan 2-monooxygenase</fullName>
        <ecNumber evidence="3">1.13.12.3</ecNumber>
    </recommendedName>
</protein>
<dbReference type="EMBL" id="JAFIRR010000039">
    <property type="protein sequence ID" value="MCO6415935.1"/>
    <property type="molecule type" value="Genomic_DNA"/>
</dbReference>